<dbReference type="EMBL" id="VDGI01000001">
    <property type="protein sequence ID" value="TQR21693.1"/>
    <property type="molecule type" value="Genomic_DNA"/>
</dbReference>
<proteinExistence type="predicted"/>
<dbReference type="Proteomes" id="UP000316626">
    <property type="component" value="Unassembled WGS sequence"/>
</dbReference>
<keyword evidence="1" id="KW-0808">Transferase</keyword>
<evidence type="ECO:0000313" key="2">
    <source>
        <dbReference type="Proteomes" id="UP000316626"/>
    </source>
</evidence>
<accession>A0A544TW68</accession>
<sequence>MSITNRVIKGITQLEKMDRPYIIGIDGLSGAGKTTITEKIKEELMSEEYNVVIIHIDDLIVERAKRYNTGYPEWYEYYMLQWDVEYIKENLFEAVHQKLNHIDIKFYESANDRCHSKNIDLEKCTLILIEGIFLQRKEWRAFFDYVIYLDCPKDIRYDRVLQRDTYLGDMKERLEKYERRYWMGEDYYLQEENPIQNSDIVINSL</sequence>
<keyword evidence="2" id="KW-1185">Reference proteome</keyword>
<dbReference type="Pfam" id="PF13238">
    <property type="entry name" value="AAA_18"/>
    <property type="match status" value="1"/>
</dbReference>
<evidence type="ECO:0000313" key="1">
    <source>
        <dbReference type="EMBL" id="TQR21693.1"/>
    </source>
</evidence>
<name>A0A544TW68_9BACI</name>
<dbReference type="GO" id="GO:0016301">
    <property type="term" value="F:kinase activity"/>
    <property type="evidence" value="ECO:0007669"/>
    <property type="project" value="UniProtKB-KW"/>
</dbReference>
<dbReference type="AlphaFoldDB" id="A0A544TW68"/>
<dbReference type="OrthoDB" id="1420794at2"/>
<gene>
    <name evidence="1" type="ORF">FG384_01680</name>
</gene>
<organism evidence="1 2">
    <name type="scientific">Psychrobacillus vulpis</name>
    <dbReference type="NCBI Taxonomy" id="2325572"/>
    <lineage>
        <taxon>Bacteria</taxon>
        <taxon>Bacillati</taxon>
        <taxon>Bacillota</taxon>
        <taxon>Bacilli</taxon>
        <taxon>Bacillales</taxon>
        <taxon>Bacillaceae</taxon>
        <taxon>Psychrobacillus</taxon>
    </lineage>
</organism>
<keyword evidence="1" id="KW-0418">Kinase</keyword>
<reference evidence="1 2" key="1">
    <citation type="submission" date="2019-06" db="EMBL/GenBank/DDBJ databases">
        <title>Psychrobacillus vulpis sp. nov., a new species isolated from feces of a red fox that inhabits in The Tablas de Daimiel Natural Park, Albacete, Spain.</title>
        <authorList>
            <person name="Rodriguez M."/>
            <person name="Reina J.C."/>
            <person name="Bejar V."/>
            <person name="Llamas I."/>
        </authorList>
    </citation>
    <scope>NUCLEOTIDE SEQUENCE [LARGE SCALE GENOMIC DNA]</scope>
    <source>
        <strain evidence="1 2">Z8</strain>
    </source>
</reference>
<dbReference type="Gene3D" id="3.40.50.300">
    <property type="entry name" value="P-loop containing nucleotide triphosphate hydrolases"/>
    <property type="match status" value="1"/>
</dbReference>
<dbReference type="SUPFAM" id="SSF52540">
    <property type="entry name" value="P-loop containing nucleoside triphosphate hydrolases"/>
    <property type="match status" value="1"/>
</dbReference>
<protein>
    <submittedName>
        <fullName evidence="1">Uridine kinase</fullName>
    </submittedName>
</protein>
<dbReference type="RefSeq" id="WP_142640818.1">
    <property type="nucleotide sequence ID" value="NZ_VDGI01000001.1"/>
</dbReference>
<dbReference type="PANTHER" id="PTHR10285">
    <property type="entry name" value="URIDINE KINASE"/>
    <property type="match status" value="1"/>
</dbReference>
<comment type="caution">
    <text evidence="1">The sequence shown here is derived from an EMBL/GenBank/DDBJ whole genome shotgun (WGS) entry which is preliminary data.</text>
</comment>
<dbReference type="InterPro" id="IPR027417">
    <property type="entry name" value="P-loop_NTPase"/>
</dbReference>
<dbReference type="NCBIfam" id="NF005807">
    <property type="entry name" value="PRK07667.1"/>
    <property type="match status" value="1"/>
</dbReference>